<reference evidence="2 3" key="1">
    <citation type="submission" date="2018-03" db="EMBL/GenBank/DDBJ databases">
        <title>Genomic Encyclopedia of Archaeal and Bacterial Type Strains, Phase II (KMG-II): from individual species to whole genera.</title>
        <authorList>
            <person name="Goeker M."/>
        </authorList>
    </citation>
    <scope>NUCLEOTIDE SEQUENCE [LARGE SCALE GENOMIC DNA]</scope>
    <source>
        <strain evidence="2 3">DSM 13175</strain>
    </source>
</reference>
<keyword evidence="1" id="KW-0812">Transmembrane</keyword>
<name>A0A2T0W955_9LACT</name>
<dbReference type="Proteomes" id="UP000238205">
    <property type="component" value="Unassembled WGS sequence"/>
</dbReference>
<proteinExistence type="predicted"/>
<dbReference type="AlphaFoldDB" id="A0A2T0W955"/>
<sequence>MIEQWNLNIEETKIWVTLGGSVLFSFLLAVFVISLDTRVIPVLDQFPTWTLTSVNLAREILSLLAGSLFSVATFTFATMLTIITLYTSNFSPRAIENFLLNKTSMQTLGIFLGGFIYCLSSLFFMRSSEDEFLVISATVALFYAFGSVIMFTRFVYSSSQFVQLEKLIHNLYSDANKVYDDYVKRFEAYKTVKHLPEVEFLYTYTINAVQSAYIEHIDFEELKKGAQKTEALIKVYIRVGHFVAEEEPVAEIKTNQKQEDLDQLTESVNRSLSYEEQKSTLYDPDYARSKLTEVALRAVSPGINDPNTAIHILHYKALLEKRLASLPGKYVIIKQSDEPLEQEETSEKYEGTVFYRYNDFSEGLYRGYWQLVFYMQKDISGVHALFESVKTIAYTAHYD</sequence>
<evidence type="ECO:0000313" key="2">
    <source>
        <dbReference type="EMBL" id="PRY83223.1"/>
    </source>
</evidence>
<dbReference type="EMBL" id="PVTO01000005">
    <property type="protein sequence ID" value="PRY83223.1"/>
    <property type="molecule type" value="Genomic_DNA"/>
</dbReference>
<accession>A0A2T0W955</accession>
<gene>
    <name evidence="2" type="ORF">CLV38_1052</name>
</gene>
<keyword evidence="1" id="KW-0472">Membrane</keyword>
<evidence type="ECO:0000256" key="1">
    <source>
        <dbReference type="SAM" id="Phobius"/>
    </source>
</evidence>
<evidence type="ECO:0000313" key="3">
    <source>
        <dbReference type="Proteomes" id="UP000238205"/>
    </source>
</evidence>
<feature type="transmembrane region" description="Helical" evidence="1">
    <location>
        <begin position="132"/>
        <end position="156"/>
    </location>
</feature>
<feature type="transmembrane region" description="Helical" evidence="1">
    <location>
        <begin position="60"/>
        <end position="86"/>
    </location>
</feature>
<comment type="caution">
    <text evidence="2">The sequence shown here is derived from an EMBL/GenBank/DDBJ whole genome shotgun (WGS) entry which is preliminary data.</text>
</comment>
<feature type="transmembrane region" description="Helical" evidence="1">
    <location>
        <begin position="107"/>
        <end position="126"/>
    </location>
</feature>
<keyword evidence="1" id="KW-1133">Transmembrane helix</keyword>
<keyword evidence="3" id="KW-1185">Reference proteome</keyword>
<dbReference type="RefSeq" id="WP_170068802.1">
    <property type="nucleotide sequence ID" value="NZ_PVTO01000005.1"/>
</dbReference>
<organism evidence="2 3">
    <name type="scientific">Alkalibacterium olivapovliticus</name>
    <dbReference type="NCBI Taxonomy" id="99907"/>
    <lineage>
        <taxon>Bacteria</taxon>
        <taxon>Bacillati</taxon>
        <taxon>Bacillota</taxon>
        <taxon>Bacilli</taxon>
        <taxon>Lactobacillales</taxon>
        <taxon>Carnobacteriaceae</taxon>
        <taxon>Alkalibacterium</taxon>
    </lineage>
</organism>
<protein>
    <submittedName>
        <fullName evidence="2">Putative membrane protein</fullName>
    </submittedName>
</protein>
<feature type="transmembrane region" description="Helical" evidence="1">
    <location>
        <begin position="12"/>
        <end position="35"/>
    </location>
</feature>
<dbReference type="InterPro" id="IPR018723">
    <property type="entry name" value="DUF2254_membrane"/>
</dbReference>
<dbReference type="Pfam" id="PF10011">
    <property type="entry name" value="DUF2254"/>
    <property type="match status" value="1"/>
</dbReference>